<proteinExistence type="predicted"/>
<name>H8L2K0_FRAAD</name>
<evidence type="ECO:0000313" key="3">
    <source>
        <dbReference type="Proteomes" id="UP000005234"/>
    </source>
</evidence>
<dbReference type="SUPFAM" id="SSF160719">
    <property type="entry name" value="gpW/gp25-like"/>
    <property type="match status" value="1"/>
</dbReference>
<dbReference type="Proteomes" id="UP000005234">
    <property type="component" value="Chromosome"/>
</dbReference>
<dbReference type="STRING" id="767434.Fraau_1003"/>
<dbReference type="Pfam" id="PF04965">
    <property type="entry name" value="GPW_gp25"/>
    <property type="match status" value="1"/>
</dbReference>
<protein>
    <submittedName>
        <fullName evidence="2">Phage baseplate assembly protein W</fullName>
    </submittedName>
</protein>
<evidence type="ECO:0000259" key="1">
    <source>
        <dbReference type="Pfam" id="PF04965"/>
    </source>
</evidence>
<dbReference type="AlphaFoldDB" id="H8L2K0"/>
<keyword evidence="3" id="KW-1185">Reference proteome</keyword>
<feature type="domain" description="IraD/Gp25-like" evidence="1">
    <location>
        <begin position="21"/>
        <end position="101"/>
    </location>
</feature>
<dbReference type="InterPro" id="IPR007048">
    <property type="entry name" value="IraD/Gp25-like"/>
</dbReference>
<gene>
    <name evidence="2" type="ordered locus">Fraau_1003</name>
</gene>
<dbReference type="KEGG" id="fau:Fraau_1003"/>
<dbReference type="eggNOG" id="COG3628">
    <property type="taxonomic scope" value="Bacteria"/>
</dbReference>
<sequence length="109" mass="11915">MIVGMSRTTGQPVHGVAYLVQCIEDVLTTPLGSRRMRPEYGSSIRQMVDLPMNEGWKSAVQAETVRALSRWIPTFKLSSAQVVSVLNGTISFTVKGQYLGDNVTLQVSA</sequence>
<dbReference type="Gene3D" id="3.10.450.40">
    <property type="match status" value="1"/>
</dbReference>
<dbReference type="HOGENOM" id="CLU_133204_1_1_6"/>
<organism evidence="2 3">
    <name type="scientific">Frateuria aurantia (strain ATCC 33424 / DSM 6220 / KCTC 2777 / LMG 1558 / NBRC 3245 / NCIMB 13370)</name>
    <name type="common">Acetobacter aurantius</name>
    <dbReference type="NCBI Taxonomy" id="767434"/>
    <lineage>
        <taxon>Bacteria</taxon>
        <taxon>Pseudomonadati</taxon>
        <taxon>Pseudomonadota</taxon>
        <taxon>Gammaproteobacteria</taxon>
        <taxon>Lysobacterales</taxon>
        <taxon>Rhodanobacteraceae</taxon>
        <taxon>Frateuria</taxon>
    </lineage>
</organism>
<reference evidence="2" key="1">
    <citation type="submission" date="2012-02" db="EMBL/GenBank/DDBJ databases">
        <title>The complete genome of Frateuria aurantia DSM 6220.</title>
        <authorList>
            <consortium name="US DOE Joint Genome Institute (JGI-PGF)"/>
            <person name="Lucas S."/>
            <person name="Copeland A."/>
            <person name="Lapidus A."/>
            <person name="Glavina del Rio T."/>
            <person name="Dalin E."/>
            <person name="Tice H."/>
            <person name="Bruce D."/>
            <person name="Goodwin L."/>
            <person name="Pitluck S."/>
            <person name="Peters L."/>
            <person name="Ovchinnikova G."/>
            <person name="Teshima H."/>
            <person name="Kyrpides N."/>
            <person name="Mavromatis K."/>
            <person name="Ivanova N."/>
            <person name="Brettin T."/>
            <person name="Detter J.C."/>
            <person name="Han C."/>
            <person name="Larimer F."/>
            <person name="Land M."/>
            <person name="Hauser L."/>
            <person name="Markowitz V."/>
            <person name="Cheng J.-F."/>
            <person name="Hugenholtz P."/>
            <person name="Woyke T."/>
            <person name="Wu D."/>
            <person name="Brambilla E."/>
            <person name="Klenk H.-P."/>
            <person name="Eisen J.A."/>
        </authorList>
    </citation>
    <scope>NUCLEOTIDE SEQUENCE</scope>
    <source>
        <strain evidence="2">DSM 6220</strain>
    </source>
</reference>
<accession>H8L2K0</accession>
<dbReference type="RefSeq" id="WP_014402473.1">
    <property type="nucleotide sequence ID" value="NC_017033.1"/>
</dbReference>
<evidence type="ECO:0000313" key="2">
    <source>
        <dbReference type="EMBL" id="AFC85467.1"/>
    </source>
</evidence>
<dbReference type="EMBL" id="CP003350">
    <property type="protein sequence ID" value="AFC85467.1"/>
    <property type="molecule type" value="Genomic_DNA"/>
</dbReference>